<keyword evidence="5" id="KW-0055">Arginine biosynthesis</keyword>
<dbReference type="InterPro" id="IPR050103">
    <property type="entry name" value="Class-III_PLP-dep_AT"/>
</dbReference>
<dbReference type="GO" id="GO:0042802">
    <property type="term" value="F:identical protein binding"/>
    <property type="evidence" value="ECO:0007669"/>
    <property type="project" value="TreeGrafter"/>
</dbReference>
<dbReference type="HAMAP" id="MF_01107">
    <property type="entry name" value="ArgD_aminotrans_3"/>
    <property type="match status" value="1"/>
</dbReference>
<comment type="cofactor">
    <cofactor evidence="5">
        <name>pyridoxal 5'-phosphate</name>
        <dbReference type="ChEBI" id="CHEBI:597326"/>
    </cofactor>
    <text evidence="5">Binds 1 pyridoxal phosphate per subunit.</text>
</comment>
<keyword evidence="5" id="KW-0963">Cytoplasm</keyword>
<dbReference type="GO" id="GO:0030170">
    <property type="term" value="F:pyridoxal phosphate binding"/>
    <property type="evidence" value="ECO:0007669"/>
    <property type="project" value="InterPro"/>
</dbReference>
<comment type="subunit">
    <text evidence="5">Homodimer.</text>
</comment>
<accession>E6MFH6</accession>
<dbReference type="EMBL" id="AEQN01000012">
    <property type="protein sequence ID" value="EFV02163.1"/>
    <property type="molecule type" value="Genomic_DNA"/>
</dbReference>
<dbReference type="Pfam" id="PF00202">
    <property type="entry name" value="Aminotran_3"/>
    <property type="match status" value="1"/>
</dbReference>
<feature type="binding site" evidence="5">
    <location>
        <position position="280"/>
    </location>
    <ligand>
        <name>N(2)-acetyl-L-ornithine</name>
        <dbReference type="ChEBI" id="CHEBI:57805"/>
    </ligand>
</feature>
<comment type="catalytic activity">
    <reaction evidence="5">
        <text>N(2)-acetyl-L-ornithine + 2-oxoglutarate = N-acetyl-L-glutamate 5-semialdehyde + L-glutamate</text>
        <dbReference type="Rhea" id="RHEA:18049"/>
        <dbReference type="ChEBI" id="CHEBI:16810"/>
        <dbReference type="ChEBI" id="CHEBI:29123"/>
        <dbReference type="ChEBI" id="CHEBI:29985"/>
        <dbReference type="ChEBI" id="CHEBI:57805"/>
        <dbReference type="EC" id="2.6.1.11"/>
    </reaction>
</comment>
<dbReference type="EC" id="2.6.1.11" evidence="5"/>
<dbReference type="NCBIfam" id="NF002325">
    <property type="entry name" value="PRK01278.1"/>
    <property type="match status" value="1"/>
</dbReference>
<dbReference type="NCBIfam" id="TIGR00707">
    <property type="entry name" value="argD"/>
    <property type="match status" value="1"/>
</dbReference>
<dbReference type="STRING" id="887929.HMP0721_0759"/>
<keyword evidence="7" id="KW-1185">Reference proteome</keyword>
<protein>
    <recommendedName>
        <fullName evidence="5">Acetylornithine aminotransferase</fullName>
        <shortName evidence="5">ACOAT</shortName>
        <ecNumber evidence="5">2.6.1.11</ecNumber>
    </recommendedName>
</protein>
<feature type="binding site" evidence="5">
    <location>
        <begin position="105"/>
        <end position="106"/>
    </location>
    <ligand>
        <name>pyridoxal 5'-phosphate</name>
        <dbReference type="ChEBI" id="CHEBI:597326"/>
    </ligand>
</feature>
<keyword evidence="4 5" id="KW-0663">Pyridoxal phosphate</keyword>
<evidence type="ECO:0000313" key="7">
    <source>
        <dbReference type="Proteomes" id="UP000004754"/>
    </source>
</evidence>
<dbReference type="Proteomes" id="UP000004754">
    <property type="component" value="Unassembled WGS sequence"/>
</dbReference>
<comment type="subcellular location">
    <subcellularLocation>
        <location evidence="5">Cytoplasm</location>
    </subcellularLocation>
</comment>
<dbReference type="Gene3D" id="3.90.1150.10">
    <property type="entry name" value="Aspartate Aminotransferase, domain 1"/>
    <property type="match status" value="1"/>
</dbReference>
<evidence type="ECO:0000256" key="5">
    <source>
        <dbReference type="HAMAP-Rule" id="MF_01107"/>
    </source>
</evidence>
<dbReference type="PROSITE" id="PS00600">
    <property type="entry name" value="AA_TRANSFER_CLASS_3"/>
    <property type="match status" value="1"/>
</dbReference>
<evidence type="ECO:0000256" key="1">
    <source>
        <dbReference type="ARBA" id="ARBA00022576"/>
    </source>
</evidence>
<feature type="binding site" evidence="5">
    <location>
        <position position="281"/>
    </location>
    <ligand>
        <name>pyridoxal 5'-phosphate</name>
        <dbReference type="ChEBI" id="CHEBI:597326"/>
    </ligand>
</feature>
<dbReference type="InterPro" id="IPR049704">
    <property type="entry name" value="Aminotrans_3_PPA_site"/>
</dbReference>
<dbReference type="SUPFAM" id="SSF53383">
    <property type="entry name" value="PLP-dependent transferases"/>
    <property type="match status" value="1"/>
</dbReference>
<proteinExistence type="inferred from homology"/>
<dbReference type="CDD" id="cd00610">
    <property type="entry name" value="OAT_like"/>
    <property type="match status" value="1"/>
</dbReference>
<evidence type="ECO:0000256" key="4">
    <source>
        <dbReference type="ARBA" id="ARBA00022898"/>
    </source>
</evidence>
<dbReference type="Gene3D" id="3.40.640.10">
    <property type="entry name" value="Type I PLP-dependent aspartate aminotransferase-like (Major domain)"/>
    <property type="match status" value="1"/>
</dbReference>
<dbReference type="InterPro" id="IPR005814">
    <property type="entry name" value="Aminotrans_3"/>
</dbReference>
<dbReference type="InterPro" id="IPR015421">
    <property type="entry name" value="PyrdxlP-dep_Trfase_major"/>
</dbReference>
<dbReference type="PIRSF" id="PIRSF000521">
    <property type="entry name" value="Transaminase_4ab_Lys_Orn"/>
    <property type="match status" value="1"/>
</dbReference>
<dbReference type="HOGENOM" id="CLU_016922_10_1_9"/>
<feature type="binding site" evidence="5">
    <location>
        <begin position="223"/>
        <end position="226"/>
    </location>
    <ligand>
        <name>pyridoxal 5'-phosphate</name>
        <dbReference type="ChEBI" id="CHEBI:597326"/>
    </ligand>
</feature>
<comment type="caution">
    <text evidence="6">The sequence shown here is derived from an EMBL/GenBank/DDBJ whole genome shotgun (WGS) entry which is preliminary data.</text>
</comment>
<dbReference type="InterPro" id="IPR015422">
    <property type="entry name" value="PyrdxlP-dep_Trfase_small"/>
</dbReference>
<feature type="binding site" evidence="5">
    <location>
        <position position="138"/>
    </location>
    <ligand>
        <name>pyridoxal 5'-phosphate</name>
        <dbReference type="ChEBI" id="CHEBI:597326"/>
    </ligand>
</feature>
<dbReference type="GO" id="GO:0005737">
    <property type="term" value="C:cytoplasm"/>
    <property type="evidence" value="ECO:0007669"/>
    <property type="project" value="UniProtKB-SubCell"/>
</dbReference>
<dbReference type="AlphaFoldDB" id="E6MFH6"/>
<reference evidence="6 7" key="1">
    <citation type="submission" date="2010-12" db="EMBL/GenBank/DDBJ databases">
        <authorList>
            <person name="Muzny D."/>
            <person name="Qin X."/>
            <person name="Deng J."/>
            <person name="Jiang H."/>
            <person name="Liu Y."/>
            <person name="Qu J."/>
            <person name="Song X.-Z."/>
            <person name="Zhang L."/>
            <person name="Thornton R."/>
            <person name="Coyle M."/>
            <person name="Francisco L."/>
            <person name="Jackson L."/>
            <person name="Javaid M."/>
            <person name="Korchina V."/>
            <person name="Kovar C."/>
            <person name="Mata R."/>
            <person name="Mathew T."/>
            <person name="Ngo R."/>
            <person name="Nguyen L."/>
            <person name="Nguyen N."/>
            <person name="Okwuonu G."/>
            <person name="Ongeri F."/>
            <person name="Pham C."/>
            <person name="Simmons D."/>
            <person name="Wilczek-Boney K."/>
            <person name="Hale W."/>
            <person name="Jakkamsetti A."/>
            <person name="Pham P."/>
            <person name="Ruth R."/>
            <person name="San Lucas F."/>
            <person name="Warren J."/>
            <person name="Zhang J."/>
            <person name="Zhao Z."/>
            <person name="Zhou C."/>
            <person name="Zhu D."/>
            <person name="Lee S."/>
            <person name="Bess C."/>
            <person name="Blankenburg K."/>
            <person name="Forbes L."/>
            <person name="Fu Q."/>
            <person name="Gubbala S."/>
            <person name="Hirani K."/>
            <person name="Jayaseelan J.C."/>
            <person name="Lara F."/>
            <person name="Munidasa M."/>
            <person name="Palculict T."/>
            <person name="Patil S."/>
            <person name="Pu L.-L."/>
            <person name="Saada N."/>
            <person name="Tang L."/>
            <person name="Weissenberger G."/>
            <person name="Zhu Y."/>
            <person name="Hemphill L."/>
            <person name="Shang Y."/>
            <person name="Youmans B."/>
            <person name="Ayvaz T."/>
            <person name="Ross M."/>
            <person name="Santibanez J."/>
            <person name="Aqrawi P."/>
            <person name="Gross S."/>
            <person name="Joshi V."/>
            <person name="Fowler G."/>
            <person name="Nazareth L."/>
            <person name="Reid J."/>
            <person name="Worley K."/>
            <person name="Petrosino J."/>
            <person name="Highlander S."/>
            <person name="Gibbs R."/>
        </authorList>
    </citation>
    <scope>NUCLEOTIDE SEQUENCE [LARGE SCALE GENOMIC DNA]</scope>
    <source>
        <strain evidence="6 7">ATCC 23263</strain>
    </source>
</reference>
<comment type="miscellaneous">
    <text evidence="5">May also have succinyldiaminopimelate aminotransferase activity, thus carrying out the corresponding step in lysine biosynthesis.</text>
</comment>
<sequence length="395" mass="42432">MKTQALIDRGNAVIMPTYTRFPIVFDHGDGCTLTDVDGKEYLDFVGGIAVNCLGYNHSGLNQAIASQCGKMMHISNLYWHEPMITAAEKLTKLSGLDKAFFCNSGAEANEAAMKLARIYAKLHKSEEAVEIIAMDHSFHGRTYAAITATGQPKYQKNLNPLMPEISHVPFNDYEALVQQVSAKTCAILLEPVQGEGGVYPAAPEYLKKVRQLCDEQNIVMILDEVQCGIGRSGTFFAYEQYGLKPDVVSFAKGIAGGVPMGGILACNRVAQAFGPGTHASTFGANPLATAAANYVLDHVGKADFLSEVTDKGAYLKDKLMALKAEIGKVVDVRGKGLMLGAEITGNPGEVIKECIRNGLLICSAGASTLRFVPPLIVTRDEIDQAVDIVKKALLA</sequence>
<comment type="similarity">
    <text evidence="5">Belongs to the class-III pyridoxal-phosphate-dependent aminotransferase family. ArgD subfamily.</text>
</comment>
<dbReference type="FunFam" id="3.40.640.10:FF:000004">
    <property type="entry name" value="Acetylornithine aminotransferase"/>
    <property type="match status" value="1"/>
</dbReference>
<dbReference type="PANTHER" id="PTHR11986:SF79">
    <property type="entry name" value="ACETYLORNITHINE AMINOTRANSFERASE, MITOCHONDRIAL"/>
    <property type="match status" value="1"/>
</dbReference>
<dbReference type="PANTHER" id="PTHR11986">
    <property type="entry name" value="AMINOTRANSFERASE CLASS III"/>
    <property type="match status" value="1"/>
</dbReference>
<keyword evidence="2 5" id="KW-0028">Amino-acid biosynthesis</keyword>
<dbReference type="GO" id="GO:0003992">
    <property type="term" value="F:N2-acetyl-L-ornithine:2-oxoglutarate 5-aminotransferase activity"/>
    <property type="evidence" value="ECO:0007669"/>
    <property type="project" value="UniProtKB-UniRule"/>
</dbReference>
<keyword evidence="1 5" id="KW-0032">Aminotransferase</keyword>
<evidence type="ECO:0000256" key="3">
    <source>
        <dbReference type="ARBA" id="ARBA00022679"/>
    </source>
</evidence>
<evidence type="ECO:0000256" key="2">
    <source>
        <dbReference type="ARBA" id="ARBA00022605"/>
    </source>
</evidence>
<dbReference type="InterPro" id="IPR015424">
    <property type="entry name" value="PyrdxlP-dep_Trfase"/>
</dbReference>
<gene>
    <name evidence="5 6" type="primary">argD</name>
    <name evidence="6" type="ORF">HMP0721_0759</name>
</gene>
<dbReference type="GO" id="GO:0006526">
    <property type="term" value="P:L-arginine biosynthetic process"/>
    <property type="evidence" value="ECO:0007669"/>
    <property type="project" value="UniProtKB-UniRule"/>
</dbReference>
<keyword evidence="3 5" id="KW-0808">Transferase</keyword>
<dbReference type="UniPathway" id="UPA00068">
    <property type="reaction ID" value="UER00109"/>
</dbReference>
<dbReference type="InterPro" id="IPR004636">
    <property type="entry name" value="AcOrn/SuccOrn_fam"/>
</dbReference>
<name>E6MFH6_9FIRM</name>
<feature type="modified residue" description="N6-(pyridoxal phosphate)lysine" evidence="5">
    <location>
        <position position="252"/>
    </location>
</feature>
<organism evidence="6 7">
    <name type="scientific">Pseudoramibacter alactolyticus ATCC 23263</name>
    <dbReference type="NCBI Taxonomy" id="887929"/>
    <lineage>
        <taxon>Bacteria</taxon>
        <taxon>Bacillati</taxon>
        <taxon>Bacillota</taxon>
        <taxon>Clostridia</taxon>
        <taxon>Eubacteriales</taxon>
        <taxon>Eubacteriaceae</taxon>
        <taxon>Pseudoramibacter</taxon>
    </lineage>
</organism>
<feature type="binding site" evidence="5">
    <location>
        <position position="141"/>
    </location>
    <ligand>
        <name>N(2)-acetyl-L-ornithine</name>
        <dbReference type="ChEBI" id="CHEBI:57805"/>
    </ligand>
</feature>
<dbReference type="eggNOG" id="COG4992">
    <property type="taxonomic scope" value="Bacteria"/>
</dbReference>
<evidence type="ECO:0000313" key="6">
    <source>
        <dbReference type="EMBL" id="EFV02163.1"/>
    </source>
</evidence>
<comment type="pathway">
    <text evidence="5">Amino-acid biosynthesis; L-arginine biosynthesis; N(2)-acetyl-L-ornithine from L-glutamate: step 4/4.</text>
</comment>